<feature type="transmembrane region" description="Helical" evidence="1">
    <location>
        <begin position="245"/>
        <end position="268"/>
    </location>
</feature>
<keyword evidence="2" id="KW-0808">Transferase</keyword>
<keyword evidence="2" id="KW-0548">Nucleotidyltransferase</keyword>
<feature type="transmembrane region" description="Helical" evidence="1">
    <location>
        <begin position="150"/>
        <end position="172"/>
    </location>
</feature>
<reference evidence="2 3" key="1">
    <citation type="submission" date="2018-06" db="EMBL/GenBank/DDBJ databases">
        <title>Genomic Encyclopedia of Type Strains, Phase III (KMG-III): the genomes of soil and plant-associated and newly described type strains.</title>
        <authorList>
            <person name="Whitman W."/>
        </authorList>
    </citation>
    <scope>NUCLEOTIDE SEQUENCE [LARGE SCALE GENOMIC DNA]</scope>
    <source>
        <strain evidence="2 3">JA737</strain>
    </source>
</reference>
<organism evidence="2 3">
    <name type="scientific">Rhodobacter viridis</name>
    <dbReference type="NCBI Taxonomy" id="1054202"/>
    <lineage>
        <taxon>Bacteria</taxon>
        <taxon>Pseudomonadati</taxon>
        <taxon>Pseudomonadota</taxon>
        <taxon>Alphaproteobacteria</taxon>
        <taxon>Rhodobacterales</taxon>
        <taxon>Rhodobacter group</taxon>
        <taxon>Rhodobacter</taxon>
    </lineage>
</organism>
<dbReference type="EMBL" id="QJTK01000001">
    <property type="protein sequence ID" value="PYF13217.1"/>
    <property type="molecule type" value="Genomic_DNA"/>
</dbReference>
<dbReference type="GO" id="GO:0005886">
    <property type="term" value="C:plasma membrane"/>
    <property type="evidence" value="ECO:0007669"/>
    <property type="project" value="TreeGrafter"/>
</dbReference>
<feature type="transmembrane region" description="Helical" evidence="1">
    <location>
        <begin position="178"/>
        <end position="200"/>
    </location>
</feature>
<evidence type="ECO:0000313" key="2">
    <source>
        <dbReference type="EMBL" id="PYF13217.1"/>
    </source>
</evidence>
<dbReference type="GO" id="GO:0016779">
    <property type="term" value="F:nucleotidyltransferase activity"/>
    <property type="evidence" value="ECO:0007669"/>
    <property type="project" value="UniProtKB-KW"/>
</dbReference>
<dbReference type="GO" id="GO:0009273">
    <property type="term" value="P:peptidoglycan-based cell wall biogenesis"/>
    <property type="evidence" value="ECO:0007669"/>
    <property type="project" value="TreeGrafter"/>
</dbReference>
<dbReference type="Proteomes" id="UP000247727">
    <property type="component" value="Unassembled WGS sequence"/>
</dbReference>
<dbReference type="AlphaFoldDB" id="A0A318U3P2"/>
<keyword evidence="3" id="KW-1185">Reference proteome</keyword>
<name>A0A318U3P2_9RHOB</name>
<evidence type="ECO:0000313" key="3">
    <source>
        <dbReference type="Proteomes" id="UP000247727"/>
    </source>
</evidence>
<sequence>MIGLAPALFGLGVVLFLAAILGQVLREAIAPDGSHPVIETMNARIAAWWAFAVLMALALLAGKAGVIALFVIVSFSALREFLTLTTKSVADHWTLAASFFLVLPAQYTFVAAGWTSLAALFVPVHVFLLLPVISALQGRPEQFLARVAETQWAVMISIYCVSSIPALLWLQIPGFEGHTLLLIGFLILVVQISDIAQYAISRGIGRRLIAPALSGSKTWEGTVGGVVVAVLAGGALSWLTPFTQLQAMGMSLVLALMGFFGDLVMAAIKRDKGTRDWGHLIAPHGGFLDRLDSVIFAAPIFYHLTRFFWVTP</sequence>
<keyword evidence="1" id="KW-0812">Transmembrane</keyword>
<dbReference type="OrthoDB" id="9799199at2"/>
<protein>
    <submittedName>
        <fullName evidence="2">Phosphatidate cytidylyltransferase</fullName>
    </submittedName>
</protein>
<feature type="transmembrane region" description="Helical" evidence="1">
    <location>
        <begin position="93"/>
        <end position="114"/>
    </location>
</feature>
<accession>A0A318U3P2</accession>
<feature type="transmembrane region" description="Helical" evidence="1">
    <location>
        <begin position="221"/>
        <end position="239"/>
    </location>
</feature>
<gene>
    <name evidence="2" type="ORF">C8J30_101605</name>
</gene>
<feature type="transmembrane region" description="Helical" evidence="1">
    <location>
        <begin position="46"/>
        <end position="72"/>
    </location>
</feature>
<proteinExistence type="predicted"/>
<comment type="caution">
    <text evidence="2">The sequence shown here is derived from an EMBL/GenBank/DDBJ whole genome shotgun (WGS) entry which is preliminary data.</text>
</comment>
<evidence type="ECO:0000256" key="1">
    <source>
        <dbReference type="SAM" id="Phobius"/>
    </source>
</evidence>
<dbReference type="RefSeq" id="WP_110804205.1">
    <property type="nucleotide sequence ID" value="NZ_QJTK01000001.1"/>
</dbReference>
<dbReference type="PANTHER" id="PTHR43535">
    <property type="entry name" value="PHOSPHATIDATE CYTIDYLYLTRANSFERASE"/>
    <property type="match status" value="1"/>
</dbReference>
<keyword evidence="1" id="KW-1133">Transmembrane helix</keyword>
<dbReference type="PANTHER" id="PTHR43535:SF1">
    <property type="entry name" value="PHOSPHATIDATE CYTIDYLYLTRANSFERASE"/>
    <property type="match status" value="1"/>
</dbReference>
<keyword evidence="1" id="KW-0472">Membrane</keyword>
<dbReference type="Pfam" id="PF01148">
    <property type="entry name" value="CTP_transf_1"/>
    <property type="match status" value="1"/>
</dbReference>
<feature type="transmembrane region" description="Helical" evidence="1">
    <location>
        <begin position="120"/>
        <end position="138"/>
    </location>
</feature>